<dbReference type="GO" id="GO:0004340">
    <property type="term" value="F:glucokinase activity"/>
    <property type="evidence" value="ECO:0007669"/>
    <property type="project" value="TreeGrafter"/>
</dbReference>
<evidence type="ECO:0000256" key="2">
    <source>
        <dbReference type="ARBA" id="ARBA00022679"/>
    </source>
</evidence>
<evidence type="ECO:0000313" key="10">
    <source>
        <dbReference type="Proteomes" id="UP000790833"/>
    </source>
</evidence>
<dbReference type="GO" id="GO:0001678">
    <property type="term" value="P:intracellular glucose homeostasis"/>
    <property type="evidence" value="ECO:0007669"/>
    <property type="project" value="InterPro"/>
</dbReference>
<evidence type="ECO:0000313" key="9">
    <source>
        <dbReference type="EMBL" id="KAG7192532.1"/>
    </source>
</evidence>
<dbReference type="GeneID" id="66115001"/>
<dbReference type="Pfam" id="PF00349">
    <property type="entry name" value="Hexokinase_1"/>
    <property type="match status" value="1"/>
</dbReference>
<protein>
    <recommendedName>
        <fullName evidence="6">Phosphotransferase</fullName>
        <ecNumber evidence="6">2.7.1.-</ecNumber>
    </recommendedName>
</protein>
<accession>A0A9P7V796</accession>
<dbReference type="InterPro" id="IPR043129">
    <property type="entry name" value="ATPase_NBD"/>
</dbReference>
<dbReference type="SUPFAM" id="SSF53067">
    <property type="entry name" value="Actin-like ATPase domain"/>
    <property type="match status" value="2"/>
</dbReference>
<evidence type="ECO:0000256" key="4">
    <source>
        <dbReference type="ARBA" id="ARBA00022777"/>
    </source>
</evidence>
<keyword evidence="5 6" id="KW-0067">ATP-binding</keyword>
<dbReference type="GO" id="GO:0005829">
    <property type="term" value="C:cytosol"/>
    <property type="evidence" value="ECO:0007669"/>
    <property type="project" value="TreeGrafter"/>
</dbReference>
<sequence length="500" mass="55612">MFICSFYIGLSLKSDIFSMKEAIIQSLLGNVNEDHIGQVALKLQNELTQAVAKESSLSMLANHHIEPLGLEQGDYVVVDVGGSTLRVSIVLLNTSSNGRTGFEVLINQAWAVRDSCKKMDKGFFQWVGQKLNEVLDKPEAKRLLEARVDKGIDLGLSWSFPLDQTHYNRGRILHVGKGFEVGSDVEGKDLNEILTGIMKEDHNININVDCIINDSLAVYAASGFLHPSTVLGCVLGTGLNICVPLKTALYPESKSMGQGHHYSLFNSEASLFGSSFIEPYVSQVLDPHIDDRFGRIGELTFELFMDRDVDGRIFQPLELLTSGRYLQELTRLAIVQLHSQGQLLTNIEDMTNLEDPSQRYEGFPGALVCFINENDDIEVIREQLVQVFGWEKTSISVSDVTTIKEIVDSIIKRGAFVVAVVVVAFVGLLYDNDNLRGSQVLTMGYVGLVLHHYNKYRLLILKHVNDNVAHYGVSVKFEYIENSTLIGTAVSAAYFKNIKK</sequence>
<evidence type="ECO:0000259" key="7">
    <source>
        <dbReference type="Pfam" id="PF00349"/>
    </source>
</evidence>
<dbReference type="Proteomes" id="UP000790833">
    <property type="component" value="Unassembled WGS sequence"/>
</dbReference>
<dbReference type="InterPro" id="IPR022672">
    <property type="entry name" value="Hexokinase_N"/>
</dbReference>
<evidence type="ECO:0000256" key="3">
    <source>
        <dbReference type="ARBA" id="ARBA00022741"/>
    </source>
</evidence>
<evidence type="ECO:0000256" key="5">
    <source>
        <dbReference type="ARBA" id="ARBA00022840"/>
    </source>
</evidence>
<dbReference type="RefSeq" id="XP_043048082.1">
    <property type="nucleotide sequence ID" value="XM_043192418.1"/>
</dbReference>
<evidence type="ECO:0000256" key="1">
    <source>
        <dbReference type="ARBA" id="ARBA00009225"/>
    </source>
</evidence>
<dbReference type="GO" id="GO:0006006">
    <property type="term" value="P:glucose metabolic process"/>
    <property type="evidence" value="ECO:0007669"/>
    <property type="project" value="TreeGrafter"/>
</dbReference>
<dbReference type="GO" id="GO:0005536">
    <property type="term" value="F:D-glucose binding"/>
    <property type="evidence" value="ECO:0007669"/>
    <property type="project" value="InterPro"/>
</dbReference>
<dbReference type="CDD" id="cd24000">
    <property type="entry name" value="ASKHA_NBD_HK"/>
    <property type="match status" value="1"/>
</dbReference>
<keyword evidence="10" id="KW-1185">Reference proteome</keyword>
<feature type="domain" description="Hexokinase C-terminal" evidence="8">
    <location>
        <begin position="231"/>
        <end position="493"/>
    </location>
</feature>
<evidence type="ECO:0000259" key="8">
    <source>
        <dbReference type="Pfam" id="PF03727"/>
    </source>
</evidence>
<dbReference type="GO" id="GO:0005524">
    <property type="term" value="F:ATP binding"/>
    <property type="evidence" value="ECO:0007669"/>
    <property type="project" value="UniProtKB-UniRule"/>
</dbReference>
<comment type="similarity">
    <text evidence="1 6">Belongs to the hexokinase family.</text>
</comment>
<dbReference type="PRINTS" id="PR00475">
    <property type="entry name" value="HEXOKINASE"/>
</dbReference>
<dbReference type="PROSITE" id="PS51748">
    <property type="entry name" value="HEXOKINASE_2"/>
    <property type="match status" value="1"/>
</dbReference>
<proteinExistence type="inferred from homology"/>
<keyword evidence="4 6" id="KW-0418">Kinase</keyword>
<keyword evidence="2 6" id="KW-0808">Transferase</keyword>
<reference evidence="9" key="1">
    <citation type="submission" date="2021-03" db="EMBL/GenBank/DDBJ databases">
        <authorList>
            <person name="Palmer J.M."/>
        </authorList>
    </citation>
    <scope>NUCLEOTIDE SEQUENCE</scope>
    <source>
        <strain evidence="9">ARV_011</strain>
    </source>
</reference>
<dbReference type="Gene3D" id="3.30.420.40">
    <property type="match status" value="1"/>
</dbReference>
<dbReference type="GO" id="GO:0019158">
    <property type="term" value="F:mannokinase activity"/>
    <property type="evidence" value="ECO:0007669"/>
    <property type="project" value="TreeGrafter"/>
</dbReference>
<gene>
    <name evidence="9" type="primary">NAG5</name>
    <name evidence="9" type="ORF">KQ657_001627</name>
</gene>
<dbReference type="InterPro" id="IPR001312">
    <property type="entry name" value="Hexokinase"/>
</dbReference>
<dbReference type="AlphaFoldDB" id="A0A9P7V796"/>
<dbReference type="PANTHER" id="PTHR19443">
    <property type="entry name" value="HEXOKINASE"/>
    <property type="match status" value="1"/>
</dbReference>
<dbReference type="GO" id="GO:0006013">
    <property type="term" value="P:mannose metabolic process"/>
    <property type="evidence" value="ECO:0007669"/>
    <property type="project" value="TreeGrafter"/>
</dbReference>
<dbReference type="GO" id="GO:0006096">
    <property type="term" value="P:glycolytic process"/>
    <property type="evidence" value="ECO:0007669"/>
    <property type="project" value="UniProtKB-KW"/>
</dbReference>
<comment type="caution">
    <text evidence="9">The sequence shown here is derived from an EMBL/GenBank/DDBJ whole genome shotgun (WGS) entry which is preliminary data.</text>
</comment>
<name>A0A9P7V796_9ASCO</name>
<keyword evidence="3 6" id="KW-0547">Nucleotide-binding</keyword>
<keyword evidence="6" id="KW-0324">Glycolysis</keyword>
<dbReference type="OrthoDB" id="419537at2759"/>
<dbReference type="EC" id="2.7.1.-" evidence="6"/>
<feature type="domain" description="Hexokinase N-terminal" evidence="7">
    <location>
        <begin position="31"/>
        <end position="222"/>
    </location>
</feature>
<organism evidence="9 10">
    <name type="scientific">Scheffersomyces spartinae</name>
    <dbReference type="NCBI Taxonomy" id="45513"/>
    <lineage>
        <taxon>Eukaryota</taxon>
        <taxon>Fungi</taxon>
        <taxon>Dikarya</taxon>
        <taxon>Ascomycota</taxon>
        <taxon>Saccharomycotina</taxon>
        <taxon>Pichiomycetes</taxon>
        <taxon>Debaryomycetaceae</taxon>
        <taxon>Scheffersomyces</taxon>
    </lineage>
</organism>
<dbReference type="EMBL" id="JAHMUF010000017">
    <property type="protein sequence ID" value="KAG7192532.1"/>
    <property type="molecule type" value="Genomic_DNA"/>
</dbReference>
<dbReference type="GO" id="GO:0008865">
    <property type="term" value="F:fructokinase activity"/>
    <property type="evidence" value="ECO:0007669"/>
    <property type="project" value="TreeGrafter"/>
</dbReference>
<evidence type="ECO:0000256" key="6">
    <source>
        <dbReference type="RuleBase" id="RU362007"/>
    </source>
</evidence>
<dbReference type="GO" id="GO:0005739">
    <property type="term" value="C:mitochondrion"/>
    <property type="evidence" value="ECO:0007669"/>
    <property type="project" value="TreeGrafter"/>
</dbReference>
<dbReference type="Pfam" id="PF03727">
    <property type="entry name" value="Hexokinase_2"/>
    <property type="match status" value="1"/>
</dbReference>
<dbReference type="InterPro" id="IPR022673">
    <property type="entry name" value="Hexokinase_C"/>
</dbReference>
<dbReference type="Gene3D" id="3.40.367.20">
    <property type="match status" value="1"/>
</dbReference>
<dbReference type="PANTHER" id="PTHR19443:SF24">
    <property type="entry name" value="PHOSPHOTRANSFERASE"/>
    <property type="match status" value="1"/>
</dbReference>